<dbReference type="InterPro" id="IPR004792">
    <property type="entry name" value="BaiN-like"/>
</dbReference>
<evidence type="ECO:0000259" key="4">
    <source>
        <dbReference type="Pfam" id="PF03486"/>
    </source>
</evidence>
<dbReference type="eggNOG" id="COG2081">
    <property type="taxonomic scope" value="Bacteria"/>
</dbReference>
<keyword evidence="7" id="KW-1185">Reference proteome</keyword>
<evidence type="ECO:0000256" key="1">
    <source>
        <dbReference type="ARBA" id="ARBA00001974"/>
    </source>
</evidence>
<dbReference type="Gene3D" id="3.50.50.60">
    <property type="entry name" value="FAD/NAD(P)-binding domain"/>
    <property type="match status" value="1"/>
</dbReference>
<dbReference type="PANTHER" id="PTHR42887:SF1">
    <property type="entry name" value="BLR3961 PROTEIN"/>
    <property type="match status" value="1"/>
</dbReference>
<reference evidence="6 7" key="1">
    <citation type="journal article" date="2013" name="Genome Announc.">
        <title>Draft Genome Sequence of an Alphaproteobacterium, Caenispirillum salinarum AK4(T), Isolated from a Solar Saltern.</title>
        <authorList>
            <person name="Khatri I."/>
            <person name="Singh A."/>
            <person name="Korpole S."/>
            <person name="Pinnaka A.K."/>
            <person name="Subramanian S."/>
        </authorList>
    </citation>
    <scope>NUCLEOTIDE SEQUENCE [LARGE SCALE GENOMIC DNA]</scope>
    <source>
        <strain evidence="6 7">AK4</strain>
    </source>
</reference>
<dbReference type="Gene3D" id="1.10.8.260">
    <property type="entry name" value="HI0933 insert domain-like"/>
    <property type="match status" value="1"/>
</dbReference>
<dbReference type="Proteomes" id="UP000009881">
    <property type="component" value="Unassembled WGS sequence"/>
</dbReference>
<dbReference type="OrthoDB" id="5288829at2"/>
<dbReference type="PATRIC" id="fig|1238182.3.peg.3126"/>
<dbReference type="Pfam" id="PF22780">
    <property type="entry name" value="HI0933_like_1st"/>
    <property type="match status" value="1"/>
</dbReference>
<evidence type="ECO:0000259" key="5">
    <source>
        <dbReference type="Pfam" id="PF22780"/>
    </source>
</evidence>
<dbReference type="AlphaFoldDB" id="K9GRX0"/>
<evidence type="ECO:0000313" key="7">
    <source>
        <dbReference type="Proteomes" id="UP000009881"/>
    </source>
</evidence>
<protein>
    <submittedName>
        <fullName evidence="6">NAD(FAD)-utilizing dehydrogenase</fullName>
    </submittedName>
</protein>
<dbReference type="NCBIfam" id="TIGR03862">
    <property type="entry name" value="flavo_PP4765"/>
    <property type="match status" value="1"/>
</dbReference>
<dbReference type="InterPro" id="IPR057661">
    <property type="entry name" value="RsdA/BaiN/AoA(So)_Rossmann"/>
</dbReference>
<evidence type="ECO:0000313" key="6">
    <source>
        <dbReference type="EMBL" id="EKV28700.1"/>
    </source>
</evidence>
<evidence type="ECO:0000256" key="2">
    <source>
        <dbReference type="ARBA" id="ARBA00022630"/>
    </source>
</evidence>
<dbReference type="InterPro" id="IPR023166">
    <property type="entry name" value="BaiN-like_dom_sf"/>
</dbReference>
<keyword evidence="3" id="KW-0274">FAD</keyword>
<organism evidence="6 7">
    <name type="scientific">Caenispirillum salinarum AK4</name>
    <dbReference type="NCBI Taxonomy" id="1238182"/>
    <lineage>
        <taxon>Bacteria</taxon>
        <taxon>Pseudomonadati</taxon>
        <taxon>Pseudomonadota</taxon>
        <taxon>Alphaproteobacteria</taxon>
        <taxon>Rhodospirillales</taxon>
        <taxon>Novispirillaceae</taxon>
        <taxon>Caenispirillum</taxon>
    </lineage>
</organism>
<dbReference type="STRING" id="1238182.C882_0912"/>
<dbReference type="InterPro" id="IPR055178">
    <property type="entry name" value="RsdA/BaiN/AoA(So)-like_dom"/>
</dbReference>
<comment type="caution">
    <text evidence="6">The sequence shown here is derived from an EMBL/GenBank/DDBJ whole genome shotgun (WGS) entry which is preliminary data.</text>
</comment>
<keyword evidence="2" id="KW-0285">Flavoprotein</keyword>
<dbReference type="Gene3D" id="2.40.30.10">
    <property type="entry name" value="Translation factors"/>
    <property type="match status" value="1"/>
</dbReference>
<dbReference type="InterPro" id="IPR022460">
    <property type="entry name" value="Flavoprotein_PP4765"/>
</dbReference>
<accession>K9GRX0</accession>
<dbReference type="EMBL" id="ANHY01000015">
    <property type="protein sequence ID" value="EKV28700.1"/>
    <property type="molecule type" value="Genomic_DNA"/>
</dbReference>
<dbReference type="InterPro" id="IPR036188">
    <property type="entry name" value="FAD/NAD-bd_sf"/>
</dbReference>
<dbReference type="PANTHER" id="PTHR42887">
    <property type="entry name" value="OS12G0638800 PROTEIN"/>
    <property type="match status" value="1"/>
</dbReference>
<comment type="cofactor">
    <cofactor evidence="1">
        <name>FAD</name>
        <dbReference type="ChEBI" id="CHEBI:57692"/>
    </cofactor>
</comment>
<dbReference type="Pfam" id="PF03486">
    <property type="entry name" value="HI0933_like"/>
    <property type="match status" value="1"/>
</dbReference>
<dbReference type="SUPFAM" id="SSF51905">
    <property type="entry name" value="FAD/NAD(P)-binding domain"/>
    <property type="match status" value="1"/>
</dbReference>
<dbReference type="RefSeq" id="WP_009541568.1">
    <property type="nucleotide sequence ID" value="NZ_ANHY01000015.1"/>
</dbReference>
<sequence length="423" mass="43728">MSPSEPAVPSPSAPRIGIVGAGPAGLFAAELLAARGAAVTVFEAKPSPARKLLMAGRGGLNLTHSEPLERFCTRYGPQSAWFAAVLAEFPPDALRAWCKGLGIDTFIGTSGRVFPDSFKASVLVRAWLRRLASLGVTLRTRHRWTGFGHGGATVLAVEGPAGARDEVFDAVLLALGGASWPRLGSDGAWAPLLADRGVAMAPFRPSNCGFRVAWSAFLRDRHAGAPLKNVALTCGSRTVKGEMVVTAAGIEGGIVYALSAPLRDALEADGAAVAHLDLKPDLAEAAVAERLAARRGGRSLAAHLKAALKFTPVMVALVHEVTDDATRADPARLAVALKALPLRLTATAGLERAISSAGGVRFDAVDPATLELAALPGVFVAGEMLDWEAPTGGYLLQGTFATALRAADGVARKLGLTAVSPPP</sequence>
<proteinExistence type="predicted"/>
<feature type="domain" description="RsdA/BaiN/AoA(So)-like Rossmann fold-like" evidence="4">
    <location>
        <begin position="16"/>
        <end position="408"/>
    </location>
</feature>
<name>K9GRX0_9PROT</name>
<gene>
    <name evidence="6" type="ORF">C882_0912</name>
</gene>
<dbReference type="SUPFAM" id="SSF160996">
    <property type="entry name" value="HI0933 insert domain-like"/>
    <property type="match status" value="1"/>
</dbReference>
<evidence type="ECO:0000256" key="3">
    <source>
        <dbReference type="ARBA" id="ARBA00022827"/>
    </source>
</evidence>
<dbReference type="NCBIfam" id="TIGR00275">
    <property type="entry name" value="aminoacetone oxidase family FAD-binding enzyme"/>
    <property type="match status" value="1"/>
</dbReference>
<feature type="domain" description="RsdA/BaiN/AoA(So)-like insert" evidence="5">
    <location>
        <begin position="204"/>
        <end position="355"/>
    </location>
</feature>